<evidence type="ECO:0000259" key="2">
    <source>
        <dbReference type="Pfam" id="PF05347"/>
    </source>
</evidence>
<proteinExistence type="inferred from homology"/>
<keyword evidence="4" id="KW-1185">Reference proteome</keyword>
<dbReference type="EMBL" id="ATMH01005540">
    <property type="protein sequence ID" value="EPY27798.1"/>
    <property type="molecule type" value="Genomic_DNA"/>
</dbReference>
<name>S9UFU8_9TRYP</name>
<comment type="similarity">
    <text evidence="1">Belongs to the complex I LYR family.</text>
</comment>
<dbReference type="PANTHER" id="PTHR13166">
    <property type="entry name" value="PROTEIN C6ORF149"/>
    <property type="match status" value="1"/>
</dbReference>
<evidence type="ECO:0000313" key="4">
    <source>
        <dbReference type="Proteomes" id="UP000015354"/>
    </source>
</evidence>
<accession>S9UFU8</accession>
<reference evidence="3 4" key="1">
    <citation type="journal article" date="2013" name="PLoS ONE">
        <title>Predicting the Proteins of Angomonas deanei, Strigomonas culicis and Their Respective Endosymbionts Reveals New Aspects of the Trypanosomatidae Family.</title>
        <authorList>
            <person name="Motta M.C."/>
            <person name="Martins A.C."/>
            <person name="de Souza S.S."/>
            <person name="Catta-Preta C.M."/>
            <person name="Silva R."/>
            <person name="Klein C.C."/>
            <person name="de Almeida L.G."/>
            <person name="de Lima Cunha O."/>
            <person name="Ciapina L.P."/>
            <person name="Brocchi M."/>
            <person name="Colabardini A.C."/>
            <person name="de Araujo Lima B."/>
            <person name="Machado C.R."/>
            <person name="de Almeida Soares C.M."/>
            <person name="Probst C.M."/>
            <person name="de Menezes C.B."/>
            <person name="Thompson C.E."/>
            <person name="Bartholomeu D.C."/>
            <person name="Gradia D.F."/>
            <person name="Pavoni D.P."/>
            <person name="Grisard E.C."/>
            <person name="Fantinatti-Garboggini F."/>
            <person name="Marchini F.K."/>
            <person name="Rodrigues-Luiz G.F."/>
            <person name="Wagner G."/>
            <person name="Goldman G.H."/>
            <person name="Fietto J.L."/>
            <person name="Elias M.C."/>
            <person name="Goldman M.H."/>
            <person name="Sagot M.F."/>
            <person name="Pereira M."/>
            <person name="Stoco P.H."/>
            <person name="de Mendonca-Neto R.P."/>
            <person name="Teixeira S.M."/>
            <person name="Maciel T.E."/>
            <person name="de Oliveira Mendes T.A."/>
            <person name="Urmenyi T.P."/>
            <person name="de Souza W."/>
            <person name="Schenkman S."/>
            <person name="de Vasconcelos A.T."/>
        </authorList>
    </citation>
    <scope>NUCLEOTIDE SEQUENCE [LARGE SCALE GENOMIC DNA]</scope>
</reference>
<dbReference type="CDD" id="cd20264">
    <property type="entry name" value="Complex1_LYR_LYRM4"/>
    <property type="match status" value="1"/>
</dbReference>
<dbReference type="GO" id="GO:0016226">
    <property type="term" value="P:iron-sulfur cluster assembly"/>
    <property type="evidence" value="ECO:0007669"/>
    <property type="project" value="InterPro"/>
</dbReference>
<dbReference type="Pfam" id="PF05347">
    <property type="entry name" value="Complex1_LYR"/>
    <property type="match status" value="1"/>
</dbReference>
<dbReference type="InterPro" id="IPR051522">
    <property type="entry name" value="ISC_assembly_LYR"/>
</dbReference>
<dbReference type="GO" id="GO:0005739">
    <property type="term" value="C:mitochondrion"/>
    <property type="evidence" value="ECO:0007669"/>
    <property type="project" value="TreeGrafter"/>
</dbReference>
<sequence>MSANPTQASLAKLRSKLIRTARGFRDYNFRSYFVRHVKDDFEAVTKLSADEQKKFLEKEGPAQLRQMQRMVLVNRLYSSQPVYLDKKNEGTAPKIE</sequence>
<dbReference type="GO" id="GO:1990221">
    <property type="term" value="C:L-cysteine desulfurase complex"/>
    <property type="evidence" value="ECO:0007669"/>
    <property type="project" value="TreeGrafter"/>
</dbReference>
<organism evidence="3 4">
    <name type="scientific">Strigomonas culicis</name>
    <dbReference type="NCBI Taxonomy" id="28005"/>
    <lineage>
        <taxon>Eukaryota</taxon>
        <taxon>Discoba</taxon>
        <taxon>Euglenozoa</taxon>
        <taxon>Kinetoplastea</taxon>
        <taxon>Metakinetoplastina</taxon>
        <taxon>Trypanosomatida</taxon>
        <taxon>Trypanosomatidae</taxon>
        <taxon>Strigomonadinae</taxon>
        <taxon>Strigomonas</taxon>
    </lineage>
</organism>
<dbReference type="OrthoDB" id="275715at2759"/>
<protein>
    <recommendedName>
        <fullName evidence="2">Complex 1 LYR protein domain-containing protein</fullName>
    </recommendedName>
</protein>
<evidence type="ECO:0000256" key="1">
    <source>
        <dbReference type="ARBA" id="ARBA00009508"/>
    </source>
</evidence>
<dbReference type="InterPro" id="IPR045297">
    <property type="entry name" value="Complex1_LYR_LYRM4"/>
</dbReference>
<dbReference type="Proteomes" id="UP000015354">
    <property type="component" value="Unassembled WGS sequence"/>
</dbReference>
<feature type="domain" description="Complex 1 LYR protein" evidence="2">
    <location>
        <begin position="17"/>
        <end position="64"/>
    </location>
</feature>
<dbReference type="PANTHER" id="PTHR13166:SF7">
    <property type="entry name" value="LYR MOTIF-CONTAINING PROTEIN 4"/>
    <property type="match status" value="1"/>
</dbReference>
<dbReference type="AlphaFoldDB" id="S9UFU8"/>
<comment type="caution">
    <text evidence="3">The sequence shown here is derived from an EMBL/GenBank/DDBJ whole genome shotgun (WGS) entry which is preliminary data.</text>
</comment>
<gene>
    <name evidence="3" type="ORF">STCU_05540</name>
</gene>
<dbReference type="InterPro" id="IPR008011">
    <property type="entry name" value="Complex1_LYR_dom"/>
</dbReference>
<evidence type="ECO:0000313" key="3">
    <source>
        <dbReference type="EMBL" id="EPY27798.1"/>
    </source>
</evidence>